<evidence type="ECO:0000256" key="2">
    <source>
        <dbReference type="PROSITE-ProRule" id="PRU00335"/>
    </source>
</evidence>
<dbReference type="SUPFAM" id="SSF46689">
    <property type="entry name" value="Homeodomain-like"/>
    <property type="match status" value="1"/>
</dbReference>
<dbReference type="PROSITE" id="PS50977">
    <property type="entry name" value="HTH_TETR_2"/>
    <property type="match status" value="1"/>
</dbReference>
<dbReference type="EMBL" id="JBHUPA010000006">
    <property type="protein sequence ID" value="MFD2962088.1"/>
    <property type="molecule type" value="Genomic_DNA"/>
</dbReference>
<name>A0ABW6B0V2_9SPHI</name>
<dbReference type="InterPro" id="IPR009057">
    <property type="entry name" value="Homeodomain-like_sf"/>
</dbReference>
<dbReference type="InterPro" id="IPR001647">
    <property type="entry name" value="HTH_TetR"/>
</dbReference>
<evidence type="ECO:0000256" key="1">
    <source>
        <dbReference type="ARBA" id="ARBA00023125"/>
    </source>
</evidence>
<proteinExistence type="predicted"/>
<dbReference type="Gene3D" id="1.10.357.10">
    <property type="entry name" value="Tetracycline Repressor, domain 2"/>
    <property type="match status" value="1"/>
</dbReference>
<gene>
    <name evidence="4" type="ORF">ACFS6J_09855</name>
</gene>
<keyword evidence="5" id="KW-1185">Reference proteome</keyword>
<dbReference type="PANTHER" id="PTHR43479:SF11">
    <property type="entry name" value="ACREF_ENVCD OPERON REPRESSOR-RELATED"/>
    <property type="match status" value="1"/>
</dbReference>
<dbReference type="InterPro" id="IPR050624">
    <property type="entry name" value="HTH-type_Tx_Regulator"/>
</dbReference>
<dbReference type="RefSeq" id="WP_013665899.1">
    <property type="nucleotide sequence ID" value="NZ_JAHVDN010000002.1"/>
</dbReference>
<accession>A0ABW6B0V2</accession>
<keyword evidence="1 2" id="KW-0238">DNA-binding</keyword>
<dbReference type="Pfam" id="PF00440">
    <property type="entry name" value="TetR_N"/>
    <property type="match status" value="1"/>
</dbReference>
<evidence type="ECO:0000313" key="5">
    <source>
        <dbReference type="Proteomes" id="UP001597560"/>
    </source>
</evidence>
<feature type="domain" description="HTH tetR-type" evidence="3">
    <location>
        <begin position="6"/>
        <end position="66"/>
    </location>
</feature>
<comment type="caution">
    <text evidence="4">The sequence shown here is derived from an EMBL/GenBank/DDBJ whole genome shotgun (WGS) entry which is preliminary data.</text>
</comment>
<evidence type="ECO:0000313" key="4">
    <source>
        <dbReference type="EMBL" id="MFD2962088.1"/>
    </source>
</evidence>
<protein>
    <submittedName>
        <fullName evidence="4">TetR/AcrR family transcriptional regulator</fullName>
    </submittedName>
</protein>
<feature type="DNA-binding region" description="H-T-H motif" evidence="2">
    <location>
        <begin position="29"/>
        <end position="48"/>
    </location>
</feature>
<organism evidence="4 5">
    <name type="scientific">Olivibacter jilunii</name>
    <dbReference type="NCBI Taxonomy" id="985016"/>
    <lineage>
        <taxon>Bacteria</taxon>
        <taxon>Pseudomonadati</taxon>
        <taxon>Bacteroidota</taxon>
        <taxon>Sphingobacteriia</taxon>
        <taxon>Sphingobacteriales</taxon>
        <taxon>Sphingobacteriaceae</taxon>
        <taxon>Olivibacter</taxon>
    </lineage>
</organism>
<dbReference type="PANTHER" id="PTHR43479">
    <property type="entry name" value="ACREF/ENVCD OPERON REPRESSOR-RELATED"/>
    <property type="match status" value="1"/>
</dbReference>
<reference evidence="5" key="1">
    <citation type="journal article" date="2019" name="Int. J. Syst. Evol. Microbiol.">
        <title>The Global Catalogue of Microorganisms (GCM) 10K type strain sequencing project: providing services to taxonomists for standard genome sequencing and annotation.</title>
        <authorList>
            <consortium name="The Broad Institute Genomics Platform"/>
            <consortium name="The Broad Institute Genome Sequencing Center for Infectious Disease"/>
            <person name="Wu L."/>
            <person name="Ma J."/>
        </authorList>
    </citation>
    <scope>NUCLEOTIDE SEQUENCE [LARGE SCALE GENOMIC DNA]</scope>
    <source>
        <strain evidence="5">KCTC 23098</strain>
    </source>
</reference>
<evidence type="ECO:0000259" key="3">
    <source>
        <dbReference type="PROSITE" id="PS50977"/>
    </source>
</evidence>
<sequence>MRNRDIEKEQLVKQKAIELIGKGGLDYFSINKLAKECKISVATIYIYYKDKDDLISRLAAEQGETMADDLVRGLDPDAPFEQGLRTQWANRYRQMLNNQTLSLFFEQIRSTLYYNRFMGAFTEKAEPILGAFVQHAVDRGDIPNLPLEVYWSVAFGPLYGLVKFHNDGVSLNGRPFTLKEEMLWQAFELVVKAFKK</sequence>
<dbReference type="Proteomes" id="UP001597560">
    <property type="component" value="Unassembled WGS sequence"/>
</dbReference>